<reference evidence="7 8" key="1">
    <citation type="submission" date="2024-02" db="EMBL/GenBank/DDBJ databases">
        <title>First draft genome assembly of two strains of Seiridium cardinale.</title>
        <authorList>
            <person name="Emiliani G."/>
            <person name="Scali E."/>
        </authorList>
    </citation>
    <scope>NUCLEOTIDE SEQUENCE [LARGE SCALE GENOMIC DNA]</scope>
    <source>
        <strain evidence="7 8">BM-138-000479</strain>
    </source>
</reference>
<evidence type="ECO:0000256" key="2">
    <source>
        <dbReference type="ARBA" id="ARBA00023015"/>
    </source>
</evidence>
<organism evidence="7 8">
    <name type="scientific">Seiridium cardinale</name>
    <dbReference type="NCBI Taxonomy" id="138064"/>
    <lineage>
        <taxon>Eukaryota</taxon>
        <taxon>Fungi</taxon>
        <taxon>Dikarya</taxon>
        <taxon>Ascomycota</taxon>
        <taxon>Pezizomycotina</taxon>
        <taxon>Sordariomycetes</taxon>
        <taxon>Xylariomycetidae</taxon>
        <taxon>Amphisphaeriales</taxon>
        <taxon>Sporocadaceae</taxon>
        <taxon>Seiridium</taxon>
    </lineage>
</organism>
<name>A0ABR2Y9D1_9PEZI</name>
<accession>A0ABR2Y9D1</accession>
<keyword evidence="8" id="KW-1185">Reference proteome</keyword>
<keyword evidence="5" id="KW-0539">Nucleus</keyword>
<evidence type="ECO:0000256" key="6">
    <source>
        <dbReference type="SAM" id="MobiDB-lite"/>
    </source>
</evidence>
<gene>
    <name evidence="7" type="ORF">SCAR479_00387</name>
</gene>
<keyword evidence="2" id="KW-0805">Transcription regulation</keyword>
<evidence type="ECO:0000256" key="5">
    <source>
        <dbReference type="ARBA" id="ARBA00023242"/>
    </source>
</evidence>
<dbReference type="InterPro" id="IPR051089">
    <property type="entry name" value="prtT"/>
</dbReference>
<evidence type="ECO:0000313" key="7">
    <source>
        <dbReference type="EMBL" id="KAK9783828.1"/>
    </source>
</evidence>
<proteinExistence type="predicted"/>
<dbReference type="Proteomes" id="UP001465668">
    <property type="component" value="Unassembled WGS sequence"/>
</dbReference>
<keyword evidence="4" id="KW-0804">Transcription</keyword>
<evidence type="ECO:0000256" key="3">
    <source>
        <dbReference type="ARBA" id="ARBA00023125"/>
    </source>
</evidence>
<evidence type="ECO:0000256" key="1">
    <source>
        <dbReference type="ARBA" id="ARBA00004123"/>
    </source>
</evidence>
<comment type="subcellular location">
    <subcellularLocation>
        <location evidence="1">Nucleus</location>
    </subcellularLocation>
</comment>
<dbReference type="PANTHER" id="PTHR31845">
    <property type="entry name" value="FINGER DOMAIN PROTEIN, PUTATIVE-RELATED"/>
    <property type="match status" value="1"/>
</dbReference>
<feature type="region of interest" description="Disordered" evidence="6">
    <location>
        <begin position="57"/>
        <end position="104"/>
    </location>
</feature>
<feature type="compositionally biased region" description="Low complexity" evidence="6">
    <location>
        <begin position="1"/>
        <end position="17"/>
    </location>
</feature>
<dbReference type="PANTHER" id="PTHR31845:SF32">
    <property type="entry name" value="MISCELLANEOUS ZN(II)2CYS6 TRANSCRIPTION FACTOR (EUROFUNG)-RELATED"/>
    <property type="match status" value="1"/>
</dbReference>
<feature type="compositionally biased region" description="Low complexity" evidence="6">
    <location>
        <begin position="83"/>
        <end position="94"/>
    </location>
</feature>
<feature type="compositionally biased region" description="Basic and acidic residues" evidence="6">
    <location>
        <begin position="33"/>
        <end position="43"/>
    </location>
</feature>
<protein>
    <submittedName>
        <fullName evidence="7">Uncharacterized protein</fullName>
    </submittedName>
</protein>
<sequence>MWAAKRAPIAPASSASASHERMAPAARAKQRGPKRDAASRSARLEEKLDQLVALLGAHQPGQVGEDGSDSGDDGFEMDHGVNSLSTSLLSTPSTGEDIPDDASDMNGDSCFQQFREELMWFTPYIYLPPETTSDLVRQTYPFFWLNVMAVTSESAKRRNSLSLQSRRTIVERVVAGGERSLDLLLGLLTFVNWHSQTFKVAEGLRWSAYLDEYLVQVSNSTIPQDSVLVRQVKMQLIINQVRYSSSKMSTMEMPTAWVDVLQSQLDDLVATDNGNTFTFGSESTMLGFYHYTTLIIREWIMVKSSIPKYEPDLRRYQVYQRCINSIKAWLDLFFAMPLRLFTSVPCSMYSQLCYVMVFLHQITTTREAAWNPVAAQEIVDLFQTADRIIHTFEQLKSSGVAHSPGDEDQSLSLIIKKFQNLKKAWQSEIGSENTGLDAMQGGGISGTTQDLFATETMDFYNFDLLPNI</sequence>
<evidence type="ECO:0000256" key="4">
    <source>
        <dbReference type="ARBA" id="ARBA00023163"/>
    </source>
</evidence>
<feature type="region of interest" description="Disordered" evidence="6">
    <location>
        <begin position="1"/>
        <end position="43"/>
    </location>
</feature>
<keyword evidence="3" id="KW-0238">DNA-binding</keyword>
<evidence type="ECO:0000313" key="8">
    <source>
        <dbReference type="Proteomes" id="UP001465668"/>
    </source>
</evidence>
<dbReference type="EMBL" id="JARVKM010000001">
    <property type="protein sequence ID" value="KAK9783828.1"/>
    <property type="molecule type" value="Genomic_DNA"/>
</dbReference>
<feature type="compositionally biased region" description="Acidic residues" evidence="6">
    <location>
        <begin position="66"/>
        <end position="75"/>
    </location>
</feature>
<comment type="caution">
    <text evidence="7">The sequence shown here is derived from an EMBL/GenBank/DDBJ whole genome shotgun (WGS) entry which is preliminary data.</text>
</comment>